<dbReference type="CDD" id="cd00130">
    <property type="entry name" value="PAS"/>
    <property type="match status" value="1"/>
</dbReference>
<dbReference type="InterPro" id="IPR000014">
    <property type="entry name" value="PAS"/>
</dbReference>
<feature type="compositionally biased region" description="Low complexity" evidence="1">
    <location>
        <begin position="240"/>
        <end position="259"/>
    </location>
</feature>
<organism evidence="3 4">
    <name type="scientific">Cyclostephanos tholiformis</name>
    <dbReference type="NCBI Taxonomy" id="382380"/>
    <lineage>
        <taxon>Eukaryota</taxon>
        <taxon>Sar</taxon>
        <taxon>Stramenopiles</taxon>
        <taxon>Ochrophyta</taxon>
        <taxon>Bacillariophyta</taxon>
        <taxon>Coscinodiscophyceae</taxon>
        <taxon>Thalassiosirophycidae</taxon>
        <taxon>Stephanodiscales</taxon>
        <taxon>Stephanodiscaceae</taxon>
        <taxon>Cyclostephanos</taxon>
    </lineage>
</organism>
<feature type="compositionally biased region" description="Basic and acidic residues" evidence="1">
    <location>
        <begin position="724"/>
        <end position="734"/>
    </location>
</feature>
<dbReference type="InterPro" id="IPR035965">
    <property type="entry name" value="PAS-like_dom_sf"/>
</dbReference>
<feature type="compositionally biased region" description="Polar residues" evidence="1">
    <location>
        <begin position="810"/>
        <end position="822"/>
    </location>
</feature>
<protein>
    <recommendedName>
        <fullName evidence="2">PAS domain-containing protein</fullName>
    </recommendedName>
</protein>
<feature type="compositionally biased region" description="Low complexity" evidence="1">
    <location>
        <begin position="60"/>
        <end position="85"/>
    </location>
</feature>
<feature type="region of interest" description="Disordered" evidence="1">
    <location>
        <begin position="694"/>
        <end position="869"/>
    </location>
</feature>
<dbReference type="CDD" id="cd14686">
    <property type="entry name" value="bZIP"/>
    <property type="match status" value="1"/>
</dbReference>
<feature type="region of interest" description="Disordered" evidence="1">
    <location>
        <begin position="60"/>
        <end position="109"/>
    </location>
</feature>
<dbReference type="PROSITE" id="PS50112">
    <property type="entry name" value="PAS"/>
    <property type="match status" value="1"/>
</dbReference>
<feature type="compositionally biased region" description="Acidic residues" evidence="1">
    <location>
        <begin position="989"/>
        <end position="999"/>
    </location>
</feature>
<keyword evidence="4" id="KW-1185">Reference proteome</keyword>
<gene>
    <name evidence="3" type="ORF">ACHAXA_007203</name>
</gene>
<feature type="compositionally biased region" description="Polar residues" evidence="1">
    <location>
        <begin position="416"/>
        <end position="434"/>
    </location>
</feature>
<feature type="compositionally biased region" description="Low complexity" evidence="1">
    <location>
        <begin position="735"/>
        <end position="744"/>
    </location>
</feature>
<evidence type="ECO:0000313" key="4">
    <source>
        <dbReference type="Proteomes" id="UP001530377"/>
    </source>
</evidence>
<proteinExistence type="predicted"/>
<feature type="region of interest" description="Disordered" evidence="1">
    <location>
        <begin position="240"/>
        <end position="283"/>
    </location>
</feature>
<name>A0ABD3SGP0_9STRA</name>
<evidence type="ECO:0000313" key="3">
    <source>
        <dbReference type="EMBL" id="KAL3823525.1"/>
    </source>
</evidence>
<dbReference type="InterPro" id="IPR004827">
    <property type="entry name" value="bZIP"/>
</dbReference>
<feature type="region of interest" description="Disordered" evidence="1">
    <location>
        <begin position="1142"/>
        <end position="1206"/>
    </location>
</feature>
<dbReference type="InterPro" id="IPR013767">
    <property type="entry name" value="PAS_fold"/>
</dbReference>
<dbReference type="PROSITE" id="PS00036">
    <property type="entry name" value="BZIP_BASIC"/>
    <property type="match status" value="1"/>
</dbReference>
<evidence type="ECO:0000259" key="2">
    <source>
        <dbReference type="PROSITE" id="PS50112"/>
    </source>
</evidence>
<dbReference type="Gene3D" id="3.30.450.20">
    <property type="entry name" value="PAS domain"/>
    <property type="match status" value="1"/>
</dbReference>
<feature type="compositionally biased region" description="Basic and acidic residues" evidence="1">
    <location>
        <begin position="829"/>
        <end position="838"/>
    </location>
</feature>
<evidence type="ECO:0000256" key="1">
    <source>
        <dbReference type="SAM" id="MobiDB-lite"/>
    </source>
</evidence>
<dbReference type="Pfam" id="PF00989">
    <property type="entry name" value="PAS"/>
    <property type="match status" value="1"/>
</dbReference>
<feature type="compositionally biased region" description="Low complexity" evidence="1">
    <location>
        <begin position="958"/>
        <end position="967"/>
    </location>
</feature>
<feature type="compositionally biased region" description="Basic residues" evidence="1">
    <location>
        <begin position="1175"/>
        <end position="1184"/>
    </location>
</feature>
<dbReference type="SMART" id="SM00091">
    <property type="entry name" value="PAS"/>
    <property type="match status" value="1"/>
</dbReference>
<dbReference type="SUPFAM" id="SSF55785">
    <property type="entry name" value="PYP-like sensor domain (PAS domain)"/>
    <property type="match status" value="1"/>
</dbReference>
<feature type="region of interest" description="Disordered" evidence="1">
    <location>
        <begin position="914"/>
        <end position="1025"/>
    </location>
</feature>
<dbReference type="AlphaFoldDB" id="A0ABD3SGP0"/>
<feature type="compositionally biased region" description="Polar residues" evidence="1">
    <location>
        <begin position="844"/>
        <end position="855"/>
    </location>
</feature>
<feature type="region of interest" description="Disordered" evidence="1">
    <location>
        <begin position="141"/>
        <end position="161"/>
    </location>
</feature>
<feature type="compositionally biased region" description="Polar residues" evidence="1">
    <location>
        <begin position="1142"/>
        <end position="1169"/>
    </location>
</feature>
<feature type="compositionally biased region" description="Polar residues" evidence="1">
    <location>
        <begin position="779"/>
        <end position="797"/>
    </location>
</feature>
<comment type="caution">
    <text evidence="3">The sequence shown here is derived from an EMBL/GenBank/DDBJ whole genome shotgun (WGS) entry which is preliminary data.</text>
</comment>
<feature type="region of interest" description="Disordered" evidence="1">
    <location>
        <begin position="416"/>
        <end position="464"/>
    </location>
</feature>
<dbReference type="Proteomes" id="UP001530377">
    <property type="component" value="Unassembled WGS sequence"/>
</dbReference>
<accession>A0ABD3SGP0</accession>
<sequence length="1226" mass="130884">MPGGIALELLIMASNNQESMPTAAGVVAVVAGAGGEEGRGQQLEAAAAYVKQFLAEQQQQQQQQVQQQSLPSPGDPAASSRSGSGSPPPSHTQHPLHPRPPPPPQSNAQLLNQYLGLSQGVPPGAAMVGPPHHLQDHLQHHHLLRQQHQQQHQASVGIGSVGLPPPAGSALFLPAQLTLMLADYLTQQQQQKQQHVYDRAGRLLLPLPSTLPPAAPAPSPSATAANKMLVNLQQAHHAAATAVASPVSHHHQIPPQLHQAPPPPPQLAPHPTDADVEAAAQQQQQQHLLASALLLSTVNPGLAAAAMAQALTMQQSPPVAPPGPIDGAVVAAALDAPHRPGQHHLHRQAQAFGQLQQQKQLQQVQVQEPAANGANEDQGAVTTVVRANPSNRFTTMDSGSTLATASASSDNNITVHDITNVTPKKIGDSNSNFGSHKPKMKKTSSSRSGNDKPQPAAAAARHSSEYLPIRRLMSIATTTSSSSSLPLANAGSTLTASSVDARGGGSRITNIAKGQINDHPNPAAASTVVGAEASSTTIIPSIPITTLQRWSAERLDAHVKQYRAANQSVPQAIALLVADVRRKEEKRHAKRLANRKSACTSRARKKALIDEMTRENARLRRQALILSYLPDPVVAIRADGVITFCSMQVERVLRYDASELLGANIEDIIVPSSRDSIRRLIRDLVVAEQRALLSASSMEEEENEDEEEEDTGNENISASTTAARPHEVSEHSSEKSSLPPLLEVKVQSESPDVAPGEDVSDSSGDDKNNKGGHQQQQQINSKTSVTSSLTHKISSLSEGAGQGGGKDQTNKVANTASSSLEGSSPLEKLITKEEKNSTEDDSTSSENKANANLTKNVEMCKLNKDKGDDEQVRFSHKDDVMGASVTANNADAKLSSLMHHPKKEEALVAARNADEGIKLMSSGRHPEEENQEEQVASMRRKCAFLGPEAVSSKQDGTSSLSAGSSSLSKKKKQRGGNSSEDSGYRESNESPEESNEYLEDSLSSSEASVDRSSSKKKRRRSRPLAPACNVRLIRDDLSTIWCELTSSIRTRPSDDVDKELVVVSASQQKTGSQKNSQHIGSIESAASSESVYEEKELLLCFRPIREGGAVGAELRFCPQIKKNDGSDGHISLEDKKVLSTYSTSSKNKSASNGTDIPSLGKTQAATSPPLSVASKKNRPPKKRKYESDDDSQGNGPSRKYRNCDTQVEVIDEKSAVESMMELAKNT</sequence>
<feature type="domain" description="PAS" evidence="2">
    <location>
        <begin position="618"/>
        <end position="688"/>
    </location>
</feature>
<reference evidence="3 4" key="1">
    <citation type="submission" date="2024-10" db="EMBL/GenBank/DDBJ databases">
        <title>Updated reference genomes for cyclostephanoid diatoms.</title>
        <authorList>
            <person name="Roberts W.R."/>
            <person name="Alverson A.J."/>
        </authorList>
    </citation>
    <scope>NUCLEOTIDE SEQUENCE [LARGE SCALE GENOMIC DNA]</scope>
    <source>
        <strain evidence="3 4">AJA228-03</strain>
    </source>
</reference>
<feature type="compositionally biased region" description="Acidic residues" evidence="1">
    <location>
        <begin position="698"/>
        <end position="712"/>
    </location>
</feature>
<dbReference type="EMBL" id="JALLPB020000035">
    <property type="protein sequence ID" value="KAL3823525.1"/>
    <property type="molecule type" value="Genomic_DNA"/>
</dbReference>